<comment type="subcellular location">
    <subcellularLocation>
        <location evidence="1">Nucleus</location>
    </subcellularLocation>
</comment>
<evidence type="ECO:0008006" key="5">
    <source>
        <dbReference type="Google" id="ProtNLM"/>
    </source>
</evidence>
<reference evidence="3 4" key="1">
    <citation type="submission" date="2013-03" db="EMBL/GenBank/DDBJ databases">
        <title>The Genome Sequence of Exophiala aquamarina CBS 119918.</title>
        <authorList>
            <consortium name="The Broad Institute Genomics Platform"/>
            <person name="Cuomo C."/>
            <person name="de Hoog S."/>
            <person name="Gorbushina A."/>
            <person name="Walker B."/>
            <person name="Young S.K."/>
            <person name="Zeng Q."/>
            <person name="Gargeya S."/>
            <person name="Fitzgerald M."/>
            <person name="Haas B."/>
            <person name="Abouelleil A."/>
            <person name="Allen A.W."/>
            <person name="Alvarado L."/>
            <person name="Arachchi H.M."/>
            <person name="Berlin A.M."/>
            <person name="Chapman S.B."/>
            <person name="Gainer-Dewar J."/>
            <person name="Goldberg J."/>
            <person name="Griggs A."/>
            <person name="Gujja S."/>
            <person name="Hansen M."/>
            <person name="Howarth C."/>
            <person name="Imamovic A."/>
            <person name="Ireland A."/>
            <person name="Larimer J."/>
            <person name="McCowan C."/>
            <person name="Murphy C."/>
            <person name="Pearson M."/>
            <person name="Poon T.W."/>
            <person name="Priest M."/>
            <person name="Roberts A."/>
            <person name="Saif S."/>
            <person name="Shea T."/>
            <person name="Sisk P."/>
            <person name="Sykes S."/>
            <person name="Wortman J."/>
            <person name="Nusbaum C."/>
            <person name="Birren B."/>
        </authorList>
    </citation>
    <scope>NUCLEOTIDE SEQUENCE [LARGE SCALE GENOMIC DNA]</scope>
    <source>
        <strain evidence="3 4">CBS 119918</strain>
    </source>
</reference>
<comment type="caution">
    <text evidence="3">The sequence shown here is derived from an EMBL/GenBank/DDBJ whole genome shotgun (WGS) entry which is preliminary data.</text>
</comment>
<dbReference type="PANTHER" id="PTHR37534">
    <property type="entry name" value="TRANSCRIPTIONAL ACTIVATOR PROTEIN UGA3"/>
    <property type="match status" value="1"/>
</dbReference>
<proteinExistence type="predicted"/>
<keyword evidence="4" id="KW-1185">Reference proteome</keyword>
<organism evidence="3 4">
    <name type="scientific">Exophiala aquamarina CBS 119918</name>
    <dbReference type="NCBI Taxonomy" id="1182545"/>
    <lineage>
        <taxon>Eukaryota</taxon>
        <taxon>Fungi</taxon>
        <taxon>Dikarya</taxon>
        <taxon>Ascomycota</taxon>
        <taxon>Pezizomycotina</taxon>
        <taxon>Eurotiomycetes</taxon>
        <taxon>Chaetothyriomycetidae</taxon>
        <taxon>Chaetothyriales</taxon>
        <taxon>Herpotrichiellaceae</taxon>
        <taxon>Exophiala</taxon>
    </lineage>
</organism>
<dbReference type="STRING" id="1182545.A0A072PA50"/>
<evidence type="ECO:0000256" key="2">
    <source>
        <dbReference type="ARBA" id="ARBA00023242"/>
    </source>
</evidence>
<dbReference type="GO" id="GO:0005634">
    <property type="term" value="C:nucleus"/>
    <property type="evidence" value="ECO:0007669"/>
    <property type="project" value="UniProtKB-SubCell"/>
</dbReference>
<evidence type="ECO:0000256" key="1">
    <source>
        <dbReference type="ARBA" id="ARBA00004123"/>
    </source>
</evidence>
<dbReference type="AlphaFoldDB" id="A0A072PA50"/>
<dbReference type="InterPro" id="IPR021858">
    <property type="entry name" value="Fun_TF"/>
</dbReference>
<dbReference type="OrthoDB" id="407832at2759"/>
<gene>
    <name evidence="3" type="ORF">A1O9_11686</name>
</gene>
<accession>A0A072PA50</accession>
<dbReference type="GO" id="GO:0000976">
    <property type="term" value="F:transcription cis-regulatory region binding"/>
    <property type="evidence" value="ECO:0007669"/>
    <property type="project" value="TreeGrafter"/>
</dbReference>
<dbReference type="GO" id="GO:0003700">
    <property type="term" value="F:DNA-binding transcription factor activity"/>
    <property type="evidence" value="ECO:0007669"/>
    <property type="project" value="TreeGrafter"/>
</dbReference>
<name>A0A072PA50_9EURO</name>
<dbReference type="Proteomes" id="UP000027920">
    <property type="component" value="Unassembled WGS sequence"/>
</dbReference>
<dbReference type="Pfam" id="PF11951">
    <property type="entry name" value="Fungal_trans_2"/>
    <property type="match status" value="1"/>
</dbReference>
<dbReference type="HOGENOM" id="CLU_008719_0_1_1"/>
<dbReference type="EMBL" id="AMGV01000018">
    <property type="protein sequence ID" value="KEF52445.1"/>
    <property type="molecule type" value="Genomic_DNA"/>
</dbReference>
<keyword evidence="2" id="KW-0539">Nucleus</keyword>
<dbReference type="PANTHER" id="PTHR37534:SF2">
    <property type="entry name" value="N-ACETYLTRANSFERASE DOMAIN-CONTAINING PROTEIN"/>
    <property type="match status" value="1"/>
</dbReference>
<evidence type="ECO:0000313" key="3">
    <source>
        <dbReference type="EMBL" id="KEF52445.1"/>
    </source>
</evidence>
<dbReference type="GeneID" id="25286583"/>
<sequence>MAKKLGMGSFDARHDSPTESTVVEHAGFASLNVSILGIQSSLVDRPRKGDEGTPVCGRCERSGRWCDKTGPLKIRVQKNVGGQKGDRNKINGTVTVTEVDEELRVTLQSDQTAQLFEHYLKVLACWYDLNDFDCSFARIVGREAQHSDLLLNAVLAFSAMHKCRTGQSSLKGLAESYHARCLRLLIRLQQSDQETSDGTALAATCLLRSYEILAGEWSGQVRAREVSVTDQLEEDDPNRHLFGAFSLLPDLSSTLPSKPLLLAGLWNYLREDITFALINRYPLKTNIGSVRIGVYRDDDYASQITLLLARVINKVFLDIEDDGVTLRKELSEWRSSLPFEPYHETSQDEGFPRILMIHVCQGGLVMEDTTDRADIDSRCVTILPCRCDVARQKPHLNNRAGPACADNLWACLVLEKRRCFRQFIWSDLLQ</sequence>
<protein>
    <recommendedName>
        <fullName evidence="5">Zn(2)-C6 fungal-type domain-containing protein</fullName>
    </recommendedName>
</protein>
<dbReference type="GO" id="GO:0045944">
    <property type="term" value="P:positive regulation of transcription by RNA polymerase II"/>
    <property type="evidence" value="ECO:0007669"/>
    <property type="project" value="TreeGrafter"/>
</dbReference>
<evidence type="ECO:0000313" key="4">
    <source>
        <dbReference type="Proteomes" id="UP000027920"/>
    </source>
</evidence>
<dbReference type="RefSeq" id="XP_013255035.1">
    <property type="nucleotide sequence ID" value="XM_013399581.1"/>
</dbReference>
<dbReference type="VEuPathDB" id="FungiDB:A1O9_11686"/>